<dbReference type="EMBL" id="JAKELL010000027">
    <property type="protein sequence ID" value="KAH8991275.1"/>
    <property type="molecule type" value="Genomic_DNA"/>
</dbReference>
<dbReference type="AlphaFoldDB" id="A0AAD4LH95"/>
<evidence type="ECO:0000313" key="1">
    <source>
        <dbReference type="EMBL" id="KAH8991275.1"/>
    </source>
</evidence>
<organism evidence="1 2">
    <name type="scientific">Lactarius akahatsu</name>
    <dbReference type="NCBI Taxonomy" id="416441"/>
    <lineage>
        <taxon>Eukaryota</taxon>
        <taxon>Fungi</taxon>
        <taxon>Dikarya</taxon>
        <taxon>Basidiomycota</taxon>
        <taxon>Agaricomycotina</taxon>
        <taxon>Agaricomycetes</taxon>
        <taxon>Russulales</taxon>
        <taxon>Russulaceae</taxon>
        <taxon>Lactarius</taxon>
    </lineage>
</organism>
<sequence>MGLQYALMNGIPPMVERLTKFQEPVHGQRRIDEGWRVSVSAGSRDAIYKASS</sequence>
<accession>A0AAD4LH95</accession>
<evidence type="ECO:0000313" key="2">
    <source>
        <dbReference type="Proteomes" id="UP001201163"/>
    </source>
</evidence>
<keyword evidence="2" id="KW-1185">Reference proteome</keyword>
<dbReference type="Proteomes" id="UP001201163">
    <property type="component" value="Unassembled WGS sequence"/>
</dbReference>
<proteinExistence type="predicted"/>
<dbReference type="InterPro" id="IPR015421">
    <property type="entry name" value="PyrdxlP-dep_Trfase_major"/>
</dbReference>
<protein>
    <submittedName>
        <fullName evidence="1">Uncharacterized protein</fullName>
    </submittedName>
</protein>
<gene>
    <name evidence="1" type="ORF">EDB92DRAFT_1785025</name>
</gene>
<comment type="caution">
    <text evidence="1">The sequence shown here is derived from an EMBL/GenBank/DDBJ whole genome shotgun (WGS) entry which is preliminary data.</text>
</comment>
<name>A0AAD4LH95_9AGAM</name>
<dbReference type="Gene3D" id="3.40.640.10">
    <property type="entry name" value="Type I PLP-dependent aspartate aminotransferase-like (Major domain)"/>
    <property type="match status" value="1"/>
</dbReference>
<reference evidence="1" key="1">
    <citation type="submission" date="2022-01" db="EMBL/GenBank/DDBJ databases">
        <title>Comparative genomics reveals a dynamic genome evolution in the ectomycorrhizal milk-cap (Lactarius) mushrooms.</title>
        <authorList>
            <consortium name="DOE Joint Genome Institute"/>
            <person name="Lebreton A."/>
            <person name="Tang N."/>
            <person name="Kuo A."/>
            <person name="LaButti K."/>
            <person name="Drula E."/>
            <person name="Barry K."/>
            <person name="Clum A."/>
            <person name="Lipzen A."/>
            <person name="Mousain D."/>
            <person name="Ng V."/>
            <person name="Wang R."/>
            <person name="Wang X."/>
            <person name="Dai Y."/>
            <person name="Henrissat B."/>
            <person name="Grigoriev I.V."/>
            <person name="Guerin-Laguette A."/>
            <person name="Yu F."/>
            <person name="Martin F.M."/>
        </authorList>
    </citation>
    <scope>NUCLEOTIDE SEQUENCE</scope>
    <source>
        <strain evidence="1">QP</strain>
    </source>
</reference>
<feature type="non-terminal residue" evidence="1">
    <location>
        <position position="52"/>
    </location>
</feature>